<gene>
    <name evidence="3" type="ORF">CG710_021070</name>
</gene>
<dbReference type="InterPro" id="IPR058531">
    <property type="entry name" value="Baseplate_J_M"/>
</dbReference>
<dbReference type="AlphaFoldDB" id="A0A371J2V5"/>
<dbReference type="EMBL" id="NOKA02000119">
    <property type="protein sequence ID" value="RDY27132.1"/>
    <property type="molecule type" value="Genomic_DNA"/>
</dbReference>
<dbReference type="PANTHER" id="PTHR37829">
    <property type="entry name" value="PHAGE-LIKE ELEMENT PBSX PROTEIN XKDT"/>
    <property type="match status" value="1"/>
</dbReference>
<keyword evidence="4" id="KW-1185">Reference proteome</keyword>
<dbReference type="RefSeq" id="WP_094375925.1">
    <property type="nucleotide sequence ID" value="NZ_NOKA02000119.1"/>
</dbReference>
<sequence length="384" mass="42023">MSTIKTTLQDYPDISFIENKTLEEVVNEMISDFTSKYEEITGQSISLSEANPDRLILYASALQIYQLYQYLDQAGKQSLLKYAYDKNLENIGALKQVTRNQGSAASVTLKFELSSVQTSDITIPMGSRVTAGNGVYFYTKETIEIEAGKLEATVTALCDTIGSKYNGYAAGTINTLVTPIAFVDKVYNMDESAGGSDVESDESLAEKIYLAPSSYSVAGPGDAYKFWVKNFNSSITDVYVDTPEPCKVDIRFILEGGELPSDTLVKEVLDYISDGTKRPQTDLISVASPEVKDYEIALTYYINASDANKAATIQSEVNIAINSYIDWQKAVIGRDINPSFLISKIMNAGAKRVEISNPLFTAIPDTSIANNKGKSITYGGLEDD</sequence>
<dbReference type="OrthoDB" id="9793802at2"/>
<reference evidence="3 4" key="1">
    <citation type="journal article" date="2017" name="Genome Announc.">
        <title>Draft Genome Sequence of a Sporulating and Motile Strain of Lachnotalea glycerini Isolated from Water in Quebec City, Canada.</title>
        <authorList>
            <person name="Maheux A.F."/>
            <person name="Boudreau D.K."/>
            <person name="Berube E."/>
            <person name="Boissinot M."/>
            <person name="Raymond F."/>
            <person name="Brodeur S."/>
            <person name="Corbeil J."/>
            <person name="Isabel S."/>
            <person name="Omar R.F."/>
            <person name="Bergeron M.G."/>
        </authorList>
    </citation>
    <scope>NUCLEOTIDE SEQUENCE [LARGE SCALE GENOMIC DNA]</scope>
    <source>
        <strain evidence="3 4">CCRI-19302</strain>
    </source>
</reference>
<proteinExistence type="predicted"/>
<comment type="caution">
    <text evidence="3">The sequence shown here is derived from an EMBL/GenBank/DDBJ whole genome shotgun (WGS) entry which is preliminary data.</text>
</comment>
<name>A0A371J2V5_9FIRM</name>
<dbReference type="InterPro" id="IPR006949">
    <property type="entry name" value="Barrel_Baseplate_J-like"/>
</dbReference>
<evidence type="ECO:0000313" key="3">
    <source>
        <dbReference type="EMBL" id="RDY27132.1"/>
    </source>
</evidence>
<feature type="domain" description="Baseplate protein J-like barrel" evidence="1">
    <location>
        <begin position="111"/>
        <end position="195"/>
    </location>
</feature>
<dbReference type="Proteomes" id="UP000216411">
    <property type="component" value="Unassembled WGS sequence"/>
</dbReference>
<dbReference type="Pfam" id="PF04865">
    <property type="entry name" value="Baseplate_J"/>
    <property type="match status" value="1"/>
</dbReference>
<evidence type="ECO:0000313" key="4">
    <source>
        <dbReference type="Proteomes" id="UP000216411"/>
    </source>
</evidence>
<dbReference type="InterPro" id="IPR052399">
    <property type="entry name" value="Phage_Baseplate_Assmbl_Protein"/>
</dbReference>
<dbReference type="Pfam" id="PF26078">
    <property type="entry name" value="Baseplate_J_M"/>
    <property type="match status" value="1"/>
</dbReference>
<evidence type="ECO:0000259" key="2">
    <source>
        <dbReference type="Pfam" id="PF26078"/>
    </source>
</evidence>
<protein>
    <submittedName>
        <fullName evidence="3">Baseplate J/gp47 family protein</fullName>
    </submittedName>
</protein>
<accession>A0A371J2V5</accession>
<feature type="domain" description="Baseplate J-like central" evidence="2">
    <location>
        <begin position="217"/>
        <end position="287"/>
    </location>
</feature>
<dbReference type="PANTHER" id="PTHR37829:SF3">
    <property type="entry name" value="PROTEIN JAYE-RELATED"/>
    <property type="match status" value="1"/>
</dbReference>
<organism evidence="3 4">
    <name type="scientific">Lachnotalea glycerini</name>
    <dbReference type="NCBI Taxonomy" id="1763509"/>
    <lineage>
        <taxon>Bacteria</taxon>
        <taxon>Bacillati</taxon>
        <taxon>Bacillota</taxon>
        <taxon>Clostridia</taxon>
        <taxon>Lachnospirales</taxon>
        <taxon>Lachnospiraceae</taxon>
        <taxon>Lachnotalea</taxon>
    </lineage>
</organism>
<dbReference type="InterPro" id="IPR014507">
    <property type="entry name" value="Baseplate_assembly_J_pred"/>
</dbReference>
<evidence type="ECO:0000259" key="1">
    <source>
        <dbReference type="Pfam" id="PF04865"/>
    </source>
</evidence>
<dbReference type="PIRSF" id="PIRSF020481">
    <property type="entry name" value="BAP"/>
    <property type="match status" value="1"/>
</dbReference>